<proteinExistence type="predicted"/>
<dbReference type="EMBL" id="KX507344">
    <property type="protein sequence ID" value="AOQ27020.1"/>
    <property type="molecule type" value="Genomic_DNA"/>
</dbReference>
<evidence type="ECO:0000256" key="1">
    <source>
        <dbReference type="SAM" id="MobiDB-lite"/>
    </source>
</evidence>
<feature type="region of interest" description="Disordered" evidence="1">
    <location>
        <begin position="95"/>
        <end position="117"/>
    </location>
</feature>
<protein>
    <submittedName>
        <fullName evidence="2">Uncharacterized protein</fullName>
    </submittedName>
</protein>
<gene>
    <name evidence="2" type="ORF">SEA_GODPOWER_45</name>
</gene>
<accession>A0A1C9LWR2</accession>
<name>A0A1C9LWR2_9CAUD</name>
<reference evidence="2 3" key="1">
    <citation type="submission" date="2016-07" db="EMBL/GenBank/DDBJ databases">
        <authorList>
            <person name="Adewale K.A."/>
            <person name="Blau A.I."/>
            <person name="Scott S.R."/>
            <person name="Westervelt L.M."/>
            <person name="Nayek S."/>
            <person name="Hughes L.E."/>
            <person name="Garlena R.A."/>
            <person name="Russell D.A."/>
            <person name="Pope W.H."/>
            <person name="Jacobs-Sera D."/>
            <person name="Hendrix R.W."/>
            <person name="Hatfull G.F."/>
        </authorList>
    </citation>
    <scope>NUCLEOTIDE SEQUENCE [LARGE SCALE GENOMIC DNA]</scope>
</reference>
<organism evidence="2 3">
    <name type="scientific">Streptomyces phage Godpower</name>
    <dbReference type="NCBI Taxonomy" id="1873995"/>
    <lineage>
        <taxon>Viruses</taxon>
        <taxon>Duplodnaviria</taxon>
        <taxon>Heunggongvirae</taxon>
        <taxon>Uroviricota</taxon>
        <taxon>Caudoviricetes</taxon>
        <taxon>Arquatrovirinae</taxon>
        <taxon>Likavirus</taxon>
        <taxon>Likavirus lika</taxon>
    </lineage>
</organism>
<evidence type="ECO:0000313" key="2">
    <source>
        <dbReference type="EMBL" id="AOQ27020.1"/>
    </source>
</evidence>
<dbReference type="Proteomes" id="UP000224465">
    <property type="component" value="Segment"/>
</dbReference>
<sequence>MKIIEITNAYETAEEARVDWSVISIPEVEDAIVQAARSFERDYEGVVEFEDMQQELTIEVAMRPAMVHEALGMEDHRTVLITRFKRLLRSKFKRPATRLRQHTSFEGEQAKFNPEVS</sequence>
<evidence type="ECO:0000313" key="3">
    <source>
        <dbReference type="Proteomes" id="UP000224465"/>
    </source>
</evidence>